<gene>
    <name evidence="2" type="ORF">O181_007464</name>
</gene>
<keyword evidence="3" id="KW-1185">Reference proteome</keyword>
<evidence type="ECO:0000313" key="2">
    <source>
        <dbReference type="EMBL" id="MBW0467749.1"/>
    </source>
</evidence>
<reference evidence="2" key="1">
    <citation type="submission" date="2021-03" db="EMBL/GenBank/DDBJ databases">
        <title>Draft genome sequence of rust myrtle Austropuccinia psidii MF-1, a brazilian biotype.</title>
        <authorList>
            <person name="Quecine M.C."/>
            <person name="Pachon D.M.R."/>
            <person name="Bonatelli M.L."/>
            <person name="Correr F.H."/>
            <person name="Franceschini L.M."/>
            <person name="Leite T.F."/>
            <person name="Margarido G.R.A."/>
            <person name="Almeida C.A."/>
            <person name="Ferrarezi J.A."/>
            <person name="Labate C.A."/>
        </authorList>
    </citation>
    <scope>NUCLEOTIDE SEQUENCE</scope>
    <source>
        <strain evidence="2">MF-1</strain>
    </source>
</reference>
<protein>
    <submittedName>
        <fullName evidence="2">Uncharacterized protein</fullName>
    </submittedName>
</protein>
<dbReference type="PANTHER" id="PTHR11439">
    <property type="entry name" value="GAG-POL-RELATED RETROTRANSPOSON"/>
    <property type="match status" value="1"/>
</dbReference>
<feature type="region of interest" description="Disordered" evidence="1">
    <location>
        <begin position="1"/>
        <end position="23"/>
    </location>
</feature>
<dbReference type="OrthoDB" id="418237at2759"/>
<sequence length="121" mass="13645">MVDFKPATTPLVPNEHLHPATHKEQGKFKSLKIDYHSTVGSINYLNSATFPDFSFAVSTLSQYLEIPGIHHWQDFLHVLCYLMGTQDVGLRYPRGGNSGIVSWSDAYWKIAEKHVAWALAT</sequence>
<comment type="caution">
    <text evidence="2">The sequence shown here is derived from an EMBL/GenBank/DDBJ whole genome shotgun (WGS) entry which is preliminary data.</text>
</comment>
<dbReference type="Proteomes" id="UP000765509">
    <property type="component" value="Unassembled WGS sequence"/>
</dbReference>
<organism evidence="2 3">
    <name type="scientific">Austropuccinia psidii MF-1</name>
    <dbReference type="NCBI Taxonomy" id="1389203"/>
    <lineage>
        <taxon>Eukaryota</taxon>
        <taxon>Fungi</taxon>
        <taxon>Dikarya</taxon>
        <taxon>Basidiomycota</taxon>
        <taxon>Pucciniomycotina</taxon>
        <taxon>Pucciniomycetes</taxon>
        <taxon>Pucciniales</taxon>
        <taxon>Sphaerophragmiaceae</taxon>
        <taxon>Austropuccinia</taxon>
    </lineage>
</organism>
<accession>A0A9Q3BM06</accession>
<name>A0A9Q3BM06_9BASI</name>
<dbReference type="AlphaFoldDB" id="A0A9Q3BM06"/>
<evidence type="ECO:0000256" key="1">
    <source>
        <dbReference type="SAM" id="MobiDB-lite"/>
    </source>
</evidence>
<dbReference type="EMBL" id="AVOT02001665">
    <property type="protein sequence ID" value="MBW0467749.1"/>
    <property type="molecule type" value="Genomic_DNA"/>
</dbReference>
<proteinExistence type="predicted"/>
<evidence type="ECO:0000313" key="3">
    <source>
        <dbReference type="Proteomes" id="UP000765509"/>
    </source>
</evidence>
<dbReference type="PANTHER" id="PTHR11439:SF467">
    <property type="entry name" value="INTEGRASE CATALYTIC DOMAIN-CONTAINING PROTEIN"/>
    <property type="match status" value="1"/>
</dbReference>